<dbReference type="GO" id="GO:0005886">
    <property type="term" value="C:plasma membrane"/>
    <property type="evidence" value="ECO:0007669"/>
    <property type="project" value="UniProtKB-SubCell"/>
</dbReference>
<dbReference type="Proteomes" id="UP001250538">
    <property type="component" value="Unassembled WGS sequence"/>
</dbReference>
<organism evidence="8 9">
    <name type="scientific">Paenibacillus suaedae</name>
    <dbReference type="NCBI Taxonomy" id="3077233"/>
    <lineage>
        <taxon>Bacteria</taxon>
        <taxon>Bacillati</taxon>
        <taxon>Bacillota</taxon>
        <taxon>Bacilli</taxon>
        <taxon>Bacillales</taxon>
        <taxon>Paenibacillaceae</taxon>
        <taxon>Paenibacillus</taxon>
    </lineage>
</organism>
<dbReference type="Gene3D" id="1.20.1250.20">
    <property type="entry name" value="MFS general substrate transporter like domains"/>
    <property type="match status" value="1"/>
</dbReference>
<evidence type="ECO:0000256" key="5">
    <source>
        <dbReference type="ARBA" id="ARBA00023136"/>
    </source>
</evidence>
<feature type="transmembrane region" description="Helical" evidence="6">
    <location>
        <begin position="337"/>
        <end position="360"/>
    </location>
</feature>
<dbReference type="PANTHER" id="PTHR23546:SF1">
    <property type="entry name" value="MEMBRANE PROTEIN"/>
    <property type="match status" value="1"/>
</dbReference>
<dbReference type="InterPro" id="IPR036259">
    <property type="entry name" value="MFS_trans_sf"/>
</dbReference>
<feature type="transmembrane region" description="Helical" evidence="6">
    <location>
        <begin position="279"/>
        <end position="297"/>
    </location>
</feature>
<name>A0AAJ2K0L4_9BACL</name>
<dbReference type="PANTHER" id="PTHR23546">
    <property type="entry name" value="TRANSPORT PROTEIN"/>
    <property type="match status" value="1"/>
</dbReference>
<reference evidence="9" key="1">
    <citation type="submission" date="2023-09" db="EMBL/GenBank/DDBJ databases">
        <title>Paenibacillus sp. chi10 Genome sequencing and assembly.</title>
        <authorList>
            <person name="Kim I."/>
        </authorList>
    </citation>
    <scope>NUCLEOTIDE SEQUENCE [LARGE SCALE GENOMIC DNA]</scope>
    <source>
        <strain evidence="9">chi10</strain>
    </source>
</reference>
<evidence type="ECO:0000259" key="7">
    <source>
        <dbReference type="PROSITE" id="PS50850"/>
    </source>
</evidence>
<dbReference type="PRINTS" id="PR01035">
    <property type="entry name" value="TCRTETA"/>
</dbReference>
<evidence type="ECO:0000313" key="9">
    <source>
        <dbReference type="Proteomes" id="UP001250538"/>
    </source>
</evidence>
<feature type="transmembrane region" description="Helical" evidence="6">
    <location>
        <begin position="171"/>
        <end position="189"/>
    </location>
</feature>
<protein>
    <submittedName>
        <fullName evidence="8">MFS transporter</fullName>
    </submittedName>
</protein>
<evidence type="ECO:0000313" key="8">
    <source>
        <dbReference type="EMBL" id="MDT8977618.1"/>
    </source>
</evidence>
<keyword evidence="2" id="KW-0813">Transport</keyword>
<feature type="transmembrane region" description="Helical" evidence="6">
    <location>
        <begin position="366"/>
        <end position="386"/>
    </location>
</feature>
<accession>A0AAJ2K0L4</accession>
<dbReference type="CDD" id="cd17330">
    <property type="entry name" value="MFS_SLC46_TetA_like"/>
    <property type="match status" value="1"/>
</dbReference>
<keyword evidence="5 6" id="KW-0472">Membrane</keyword>
<comment type="caution">
    <text evidence="8">The sequence shown here is derived from an EMBL/GenBank/DDBJ whole genome shotgun (WGS) entry which is preliminary data.</text>
</comment>
<keyword evidence="4 6" id="KW-1133">Transmembrane helix</keyword>
<dbReference type="InterPro" id="IPR011701">
    <property type="entry name" value="MFS"/>
</dbReference>
<feature type="transmembrane region" description="Helical" evidence="6">
    <location>
        <begin position="70"/>
        <end position="93"/>
    </location>
</feature>
<feature type="transmembrane region" description="Helical" evidence="6">
    <location>
        <begin position="303"/>
        <end position="325"/>
    </location>
</feature>
<feature type="transmembrane region" description="Helical" evidence="6">
    <location>
        <begin position="38"/>
        <end position="58"/>
    </location>
</feature>
<evidence type="ECO:0000256" key="1">
    <source>
        <dbReference type="ARBA" id="ARBA00004651"/>
    </source>
</evidence>
<feature type="transmembrane region" description="Helical" evidence="6">
    <location>
        <begin position="99"/>
        <end position="120"/>
    </location>
</feature>
<gene>
    <name evidence="8" type="ORF">RQP50_15375</name>
</gene>
<dbReference type="AlphaFoldDB" id="A0AAJ2K0L4"/>
<dbReference type="GO" id="GO:0022857">
    <property type="term" value="F:transmembrane transporter activity"/>
    <property type="evidence" value="ECO:0007669"/>
    <property type="project" value="InterPro"/>
</dbReference>
<evidence type="ECO:0000256" key="6">
    <source>
        <dbReference type="SAM" id="Phobius"/>
    </source>
</evidence>
<dbReference type="EMBL" id="JAVYAA010000003">
    <property type="protein sequence ID" value="MDT8977618.1"/>
    <property type="molecule type" value="Genomic_DNA"/>
</dbReference>
<evidence type="ECO:0000256" key="4">
    <source>
        <dbReference type="ARBA" id="ARBA00022989"/>
    </source>
</evidence>
<dbReference type="PROSITE" id="PS50850">
    <property type="entry name" value="MFS"/>
    <property type="match status" value="1"/>
</dbReference>
<evidence type="ECO:0000256" key="3">
    <source>
        <dbReference type="ARBA" id="ARBA00022692"/>
    </source>
</evidence>
<feature type="transmembrane region" description="Helical" evidence="6">
    <location>
        <begin position="210"/>
        <end position="235"/>
    </location>
</feature>
<feature type="transmembrane region" description="Helical" evidence="6">
    <location>
        <begin position="7"/>
        <end position="26"/>
    </location>
</feature>
<dbReference type="RefSeq" id="WP_315745931.1">
    <property type="nucleotide sequence ID" value="NZ_JAVYAA010000003.1"/>
</dbReference>
<sequence length="398" mass="42148">MARIRFSVFFSVFVSMVALMIIAPVMPPLIRELGLSEVHSGIIISLGSVAMAIMAPVWGRLSDLKGRKPVILMGFIGMFVSYVIFTATMYAGLHGAIEGGLLLGLLIAARAMVGMFIPAVPSSAQAYMADVTDEKGRSSGMALIGAANGLGLVLGPAIAAVFAFIGLIWPLYIGALLPIIAFFVVLMLVPTHKQLNHTKPPKVSPFQRGIPLNLLAGMITMLSIITLQVVGGFYFQDQLALTTQETARMVSMGLMLTGFAMILTQGIQMKTSKLHPKQLLLIGSLLLLCSIALFLFINSLLSYYIAFSLFGVGAGLLMPGFMTGASLAVSSEQQGGVAGLISAVQGISAVIAPILSTMLYRLDKHVPFAIMGVLVLILSITMVAVLNKTAISNSAIEK</sequence>
<comment type="subcellular location">
    <subcellularLocation>
        <location evidence="1">Cell membrane</location>
        <topology evidence="1">Multi-pass membrane protein</topology>
    </subcellularLocation>
</comment>
<dbReference type="InterPro" id="IPR001958">
    <property type="entry name" value="Tet-R_TetA/multi-R_MdtG-like"/>
</dbReference>
<keyword evidence="9" id="KW-1185">Reference proteome</keyword>
<dbReference type="InterPro" id="IPR020846">
    <property type="entry name" value="MFS_dom"/>
</dbReference>
<evidence type="ECO:0000256" key="2">
    <source>
        <dbReference type="ARBA" id="ARBA00022448"/>
    </source>
</evidence>
<keyword evidence="3 6" id="KW-0812">Transmembrane</keyword>
<proteinExistence type="predicted"/>
<feature type="transmembrane region" description="Helical" evidence="6">
    <location>
        <begin position="247"/>
        <end position="267"/>
    </location>
</feature>
<feature type="domain" description="Major facilitator superfamily (MFS) profile" evidence="7">
    <location>
        <begin position="4"/>
        <end position="390"/>
    </location>
</feature>
<feature type="transmembrane region" description="Helical" evidence="6">
    <location>
        <begin position="141"/>
        <end position="165"/>
    </location>
</feature>
<dbReference type="SUPFAM" id="SSF103473">
    <property type="entry name" value="MFS general substrate transporter"/>
    <property type="match status" value="1"/>
</dbReference>
<dbReference type="Pfam" id="PF07690">
    <property type="entry name" value="MFS_1"/>
    <property type="match status" value="1"/>
</dbReference>